<evidence type="ECO:0000313" key="3">
    <source>
        <dbReference type="EMBL" id="ETF02981.1"/>
    </source>
</evidence>
<dbReference type="HOGENOM" id="CLU_045683_0_1_4"/>
<dbReference type="PIRSF" id="PIRSF017082">
    <property type="entry name" value="YflP"/>
    <property type="match status" value="1"/>
</dbReference>
<feature type="chain" id="PRO_5004771665" evidence="2">
    <location>
        <begin position="21"/>
        <end position="329"/>
    </location>
</feature>
<dbReference type="InterPro" id="IPR042100">
    <property type="entry name" value="Bug_dom1"/>
</dbReference>
<dbReference type="EMBL" id="AYXT01000009">
    <property type="protein sequence ID" value="ETF02981.1"/>
    <property type="molecule type" value="Genomic_DNA"/>
</dbReference>
<dbReference type="PATRIC" id="fig|1424334.3.peg.1833"/>
<dbReference type="eggNOG" id="COG3181">
    <property type="taxonomic scope" value="Bacteria"/>
</dbReference>
<proteinExistence type="inferred from homology"/>
<sequence>MKKFNIKLFGIRFISGIIMACSLNIAAAASYPEERPIKLIVPFAPGGSVDIIGRLLADNLSKVLGQQVIVENKSGAGGTLGADVVAKSPPDGYTLLLAASSHQAFHPLLYKRLPYDPRKDFTQVALFATVPNVLVVNNNVPVKSVRELISLSKSRGQKLFMGSSGAGGVNHLIGEFFQFRTGVKFEHVPYKGAGLANNDLIGGRIDLMFVNMPTVLAQIKAGKLRALAVASDKRSPLLPDVPTMAEAGVPDFAVDSWSGVLAPAGTPAPIVDKLSQAITGIAHSPDVAKSLGGIGAEPRAGNSKEYKNLVDFELKRWTEVIKSANISLD</sequence>
<dbReference type="RefSeq" id="WP_024004801.1">
    <property type="nucleotide sequence ID" value="NZ_KI650979.1"/>
</dbReference>
<comment type="caution">
    <text evidence="3">The sequence shown here is derived from an EMBL/GenBank/DDBJ whole genome shotgun (WGS) entry which is preliminary data.</text>
</comment>
<keyword evidence="4" id="KW-1185">Reference proteome</keyword>
<reference evidence="3 4" key="1">
    <citation type="journal article" date="2014" name="Genome Announc.">
        <title>Draft Genome Sequence of Advenella kashmirensis Strain W13003, a Polycyclic Aromatic Hydrocarbon-Degrading Bacterium.</title>
        <authorList>
            <person name="Wang X."/>
            <person name="Jin D."/>
            <person name="Zhou L."/>
            <person name="Wu L."/>
            <person name="An W."/>
            <person name="Zhao L."/>
        </authorList>
    </citation>
    <scope>NUCLEOTIDE SEQUENCE [LARGE SCALE GENOMIC DNA]</scope>
    <source>
        <strain evidence="3 4">W13003</strain>
    </source>
</reference>
<dbReference type="InterPro" id="IPR005064">
    <property type="entry name" value="BUG"/>
</dbReference>
<evidence type="ECO:0000256" key="2">
    <source>
        <dbReference type="SAM" id="SignalP"/>
    </source>
</evidence>
<dbReference type="Proteomes" id="UP000018733">
    <property type="component" value="Unassembled WGS sequence"/>
</dbReference>
<organism evidence="3 4">
    <name type="scientific">Advenella kashmirensis W13003</name>
    <dbReference type="NCBI Taxonomy" id="1424334"/>
    <lineage>
        <taxon>Bacteria</taxon>
        <taxon>Pseudomonadati</taxon>
        <taxon>Pseudomonadota</taxon>
        <taxon>Betaproteobacteria</taxon>
        <taxon>Burkholderiales</taxon>
        <taxon>Alcaligenaceae</taxon>
    </lineage>
</organism>
<evidence type="ECO:0000256" key="1">
    <source>
        <dbReference type="ARBA" id="ARBA00006987"/>
    </source>
</evidence>
<accession>V8QSP3</accession>
<dbReference type="AlphaFoldDB" id="V8QSP3"/>
<dbReference type="Gene3D" id="3.40.190.150">
    <property type="entry name" value="Bordetella uptake gene, domain 1"/>
    <property type="match status" value="1"/>
</dbReference>
<dbReference type="PANTHER" id="PTHR42928:SF5">
    <property type="entry name" value="BLR1237 PROTEIN"/>
    <property type="match status" value="1"/>
</dbReference>
<dbReference type="STRING" id="1424334.W822_09130"/>
<evidence type="ECO:0000313" key="4">
    <source>
        <dbReference type="Proteomes" id="UP000018733"/>
    </source>
</evidence>
<keyword evidence="2" id="KW-0732">Signal</keyword>
<dbReference type="PANTHER" id="PTHR42928">
    <property type="entry name" value="TRICARBOXYLATE-BINDING PROTEIN"/>
    <property type="match status" value="1"/>
</dbReference>
<feature type="signal peptide" evidence="2">
    <location>
        <begin position="1"/>
        <end position="20"/>
    </location>
</feature>
<dbReference type="CDD" id="cd13578">
    <property type="entry name" value="PBP2_Bug27"/>
    <property type="match status" value="1"/>
</dbReference>
<gene>
    <name evidence="3" type="ORF">W822_09130</name>
</gene>
<dbReference type="Pfam" id="PF03401">
    <property type="entry name" value="TctC"/>
    <property type="match status" value="1"/>
</dbReference>
<name>V8QSP3_9BURK</name>
<dbReference type="SUPFAM" id="SSF53850">
    <property type="entry name" value="Periplasmic binding protein-like II"/>
    <property type="match status" value="1"/>
</dbReference>
<dbReference type="Gene3D" id="3.40.190.10">
    <property type="entry name" value="Periplasmic binding protein-like II"/>
    <property type="match status" value="1"/>
</dbReference>
<comment type="similarity">
    <text evidence="1">Belongs to the UPF0065 (bug) family.</text>
</comment>
<protein>
    <submittedName>
        <fullName evidence="3">MFS transporter</fullName>
    </submittedName>
</protein>